<evidence type="ECO:0000313" key="8">
    <source>
        <dbReference type="Proteomes" id="UP000261580"/>
    </source>
</evidence>
<name>A0A3Q4H466_NEOBR</name>
<organism evidence="7 8">
    <name type="scientific">Neolamprologus brichardi</name>
    <name type="common">Fairy cichlid</name>
    <name type="synonym">Lamprologus brichardi</name>
    <dbReference type="NCBI Taxonomy" id="32507"/>
    <lineage>
        <taxon>Eukaryota</taxon>
        <taxon>Metazoa</taxon>
        <taxon>Chordata</taxon>
        <taxon>Craniata</taxon>
        <taxon>Vertebrata</taxon>
        <taxon>Euteleostomi</taxon>
        <taxon>Actinopterygii</taxon>
        <taxon>Neopterygii</taxon>
        <taxon>Teleostei</taxon>
        <taxon>Neoteleostei</taxon>
        <taxon>Acanthomorphata</taxon>
        <taxon>Ovalentaria</taxon>
        <taxon>Cichlomorphae</taxon>
        <taxon>Cichliformes</taxon>
        <taxon>Cichlidae</taxon>
        <taxon>African cichlids</taxon>
        <taxon>Pseudocrenilabrinae</taxon>
        <taxon>Lamprologini</taxon>
        <taxon>Neolamprologus</taxon>
    </lineage>
</organism>
<dbReference type="SUPFAM" id="SSF48726">
    <property type="entry name" value="Immunoglobulin"/>
    <property type="match status" value="1"/>
</dbReference>
<dbReference type="OMA" id="ITVRCHF"/>
<feature type="chain" id="PRO_5018770426" description="Immunoglobulin domain-containing protein" evidence="5">
    <location>
        <begin position="27"/>
        <end position="178"/>
    </location>
</feature>
<reference evidence="7" key="1">
    <citation type="submission" date="2025-08" db="UniProtKB">
        <authorList>
            <consortium name="Ensembl"/>
        </authorList>
    </citation>
    <scope>IDENTIFICATION</scope>
</reference>
<dbReference type="Gene3D" id="2.60.40.10">
    <property type="entry name" value="Immunoglobulins"/>
    <property type="match status" value="1"/>
</dbReference>
<evidence type="ECO:0000256" key="1">
    <source>
        <dbReference type="ARBA" id="ARBA00004370"/>
    </source>
</evidence>
<evidence type="ECO:0000259" key="6">
    <source>
        <dbReference type="SMART" id="SM00409"/>
    </source>
</evidence>
<keyword evidence="2 4" id="KW-0812">Transmembrane</keyword>
<proteinExistence type="predicted"/>
<evidence type="ECO:0000256" key="4">
    <source>
        <dbReference type="SAM" id="Phobius"/>
    </source>
</evidence>
<feature type="signal peptide" evidence="5">
    <location>
        <begin position="1"/>
        <end position="26"/>
    </location>
</feature>
<keyword evidence="4" id="KW-1133">Transmembrane helix</keyword>
<dbReference type="InterPro" id="IPR050671">
    <property type="entry name" value="CD300_family_receptors"/>
</dbReference>
<accession>A0A3Q4H466</accession>
<keyword evidence="8" id="KW-1185">Reference proteome</keyword>
<dbReference type="Pfam" id="PF07686">
    <property type="entry name" value="V-set"/>
    <property type="match status" value="1"/>
</dbReference>
<feature type="domain" description="Immunoglobulin" evidence="6">
    <location>
        <begin position="28"/>
        <end position="126"/>
    </location>
</feature>
<dbReference type="PANTHER" id="PTHR11860">
    <property type="entry name" value="POLYMERIC-IMMUNOGLOBULIN RECEPTOR"/>
    <property type="match status" value="1"/>
</dbReference>
<feature type="transmembrane region" description="Helical" evidence="4">
    <location>
        <begin position="145"/>
        <end position="170"/>
    </location>
</feature>
<dbReference type="SMART" id="SM00409">
    <property type="entry name" value="IG"/>
    <property type="match status" value="1"/>
</dbReference>
<protein>
    <recommendedName>
        <fullName evidence="6">Immunoglobulin domain-containing protein</fullName>
    </recommendedName>
</protein>
<dbReference type="GO" id="GO:0005886">
    <property type="term" value="C:plasma membrane"/>
    <property type="evidence" value="ECO:0007669"/>
    <property type="project" value="TreeGrafter"/>
</dbReference>
<dbReference type="InterPro" id="IPR036179">
    <property type="entry name" value="Ig-like_dom_sf"/>
</dbReference>
<dbReference type="GO" id="GO:0004888">
    <property type="term" value="F:transmembrane signaling receptor activity"/>
    <property type="evidence" value="ECO:0007669"/>
    <property type="project" value="TreeGrafter"/>
</dbReference>
<dbReference type="Proteomes" id="UP000261580">
    <property type="component" value="Unassembled WGS sequence"/>
</dbReference>
<evidence type="ECO:0000256" key="5">
    <source>
        <dbReference type="SAM" id="SignalP"/>
    </source>
</evidence>
<evidence type="ECO:0000256" key="3">
    <source>
        <dbReference type="ARBA" id="ARBA00023136"/>
    </source>
</evidence>
<dbReference type="Ensembl" id="ENSNBRT00000015105.1">
    <property type="protein sequence ID" value="ENSNBRP00000014703.1"/>
    <property type="gene ID" value="ENSNBRG00000011375.1"/>
</dbReference>
<dbReference type="AlphaFoldDB" id="A0A3Q4H466"/>
<evidence type="ECO:0000313" key="7">
    <source>
        <dbReference type="Ensembl" id="ENSNBRP00000014703.1"/>
    </source>
</evidence>
<keyword evidence="5" id="KW-0732">Signal</keyword>
<dbReference type="GeneTree" id="ENSGT01100000263788"/>
<reference evidence="7" key="2">
    <citation type="submission" date="2025-09" db="UniProtKB">
        <authorList>
            <consortium name="Ensembl"/>
        </authorList>
    </citation>
    <scope>IDENTIFICATION</scope>
</reference>
<dbReference type="InterPro" id="IPR013783">
    <property type="entry name" value="Ig-like_fold"/>
</dbReference>
<dbReference type="InterPro" id="IPR003599">
    <property type="entry name" value="Ig_sub"/>
</dbReference>
<keyword evidence="3 4" id="KW-0472">Membrane</keyword>
<comment type="subcellular location">
    <subcellularLocation>
        <location evidence="1">Membrane</location>
    </subcellularLocation>
</comment>
<evidence type="ECO:0000256" key="2">
    <source>
        <dbReference type="ARBA" id="ARBA00022692"/>
    </source>
</evidence>
<sequence length="178" mass="20050">MVLIGLLRVLSMLLLFPAELCGLISAQVISVTGTEGQGITVRCHFSFSGNRMFFCKENCNPGNVLIETSEEKAQKGKFSIEYEGTVHSPVLFVTIKPLTKSDAGRYKCGMSRFFGNSEQEVELIVKAGEFYSIIINIYQKWTCTAYFYLLFLLSLLTMCTIFFFLSLITVQTQQESQL</sequence>
<dbReference type="PANTHER" id="PTHR11860:SF87">
    <property type="entry name" value="CMRF35-LIKE MOLECULE 8"/>
    <property type="match status" value="1"/>
</dbReference>
<dbReference type="InterPro" id="IPR013106">
    <property type="entry name" value="Ig_V-set"/>
</dbReference>